<feature type="transmembrane region" description="Helical" evidence="1">
    <location>
        <begin position="48"/>
        <end position="66"/>
    </location>
</feature>
<sequence>MRFNRFRLRFQSYTACVVEERPSSGRCIYYVNSSQFSAFHYFMNTVRILLKAQITAPLIAVLLLTINM</sequence>
<name>A0A0E9RYP5_ANGAN</name>
<accession>A0A0E9RYP5</accession>
<organism evidence="2">
    <name type="scientific">Anguilla anguilla</name>
    <name type="common">European freshwater eel</name>
    <name type="synonym">Muraena anguilla</name>
    <dbReference type="NCBI Taxonomy" id="7936"/>
    <lineage>
        <taxon>Eukaryota</taxon>
        <taxon>Metazoa</taxon>
        <taxon>Chordata</taxon>
        <taxon>Craniata</taxon>
        <taxon>Vertebrata</taxon>
        <taxon>Euteleostomi</taxon>
        <taxon>Actinopterygii</taxon>
        <taxon>Neopterygii</taxon>
        <taxon>Teleostei</taxon>
        <taxon>Anguilliformes</taxon>
        <taxon>Anguillidae</taxon>
        <taxon>Anguilla</taxon>
    </lineage>
</organism>
<protein>
    <submittedName>
        <fullName evidence="2">Uncharacterized protein</fullName>
    </submittedName>
</protein>
<dbReference type="AlphaFoldDB" id="A0A0E9RYP5"/>
<keyword evidence="1" id="KW-0812">Transmembrane</keyword>
<dbReference type="EMBL" id="GBXM01074560">
    <property type="protein sequence ID" value="JAH34017.1"/>
    <property type="molecule type" value="Transcribed_RNA"/>
</dbReference>
<reference evidence="2" key="1">
    <citation type="submission" date="2014-11" db="EMBL/GenBank/DDBJ databases">
        <authorList>
            <person name="Amaro Gonzalez C."/>
        </authorList>
    </citation>
    <scope>NUCLEOTIDE SEQUENCE</scope>
</reference>
<keyword evidence="1" id="KW-1133">Transmembrane helix</keyword>
<keyword evidence="1" id="KW-0472">Membrane</keyword>
<evidence type="ECO:0000313" key="2">
    <source>
        <dbReference type="EMBL" id="JAH34017.1"/>
    </source>
</evidence>
<reference evidence="2" key="2">
    <citation type="journal article" date="2015" name="Fish Shellfish Immunol.">
        <title>Early steps in the European eel (Anguilla anguilla)-Vibrio vulnificus interaction in the gills: Role of the RtxA13 toxin.</title>
        <authorList>
            <person name="Callol A."/>
            <person name="Pajuelo D."/>
            <person name="Ebbesson L."/>
            <person name="Teles M."/>
            <person name="MacKenzie S."/>
            <person name="Amaro C."/>
        </authorList>
    </citation>
    <scope>NUCLEOTIDE SEQUENCE</scope>
</reference>
<evidence type="ECO:0000256" key="1">
    <source>
        <dbReference type="SAM" id="Phobius"/>
    </source>
</evidence>
<proteinExistence type="predicted"/>